<dbReference type="Pfam" id="PF00264">
    <property type="entry name" value="Tyrosinase"/>
    <property type="match status" value="1"/>
</dbReference>
<protein>
    <submittedName>
        <fullName evidence="5 7">Tyrosinase</fullName>
    </submittedName>
</protein>
<feature type="domain" description="Tyrosinase copper-binding" evidence="4">
    <location>
        <begin position="343"/>
        <end position="354"/>
    </location>
</feature>
<organism evidence="5">
    <name type="scientific">Mytilinidion resinicola</name>
    <dbReference type="NCBI Taxonomy" id="574789"/>
    <lineage>
        <taxon>Eukaryota</taxon>
        <taxon>Fungi</taxon>
        <taxon>Dikarya</taxon>
        <taxon>Ascomycota</taxon>
        <taxon>Pezizomycotina</taxon>
        <taxon>Dothideomycetes</taxon>
        <taxon>Pleosporomycetidae</taxon>
        <taxon>Mytilinidiales</taxon>
        <taxon>Mytilinidiaceae</taxon>
        <taxon>Mytilinidion</taxon>
    </lineage>
</organism>
<proteinExistence type="predicted"/>
<dbReference type="AlphaFoldDB" id="A0A6A6YDA9"/>
<evidence type="ECO:0000313" key="6">
    <source>
        <dbReference type="Proteomes" id="UP000504636"/>
    </source>
</evidence>
<keyword evidence="6" id="KW-1185">Reference proteome</keyword>
<dbReference type="SUPFAM" id="SSF48056">
    <property type="entry name" value="Di-copper centre-containing domain"/>
    <property type="match status" value="1"/>
</dbReference>
<dbReference type="PROSITE" id="PS00498">
    <property type="entry name" value="TYROSINASE_2"/>
    <property type="match status" value="1"/>
</dbReference>
<name>A0A6A6YDA9_9PEZI</name>
<dbReference type="InterPro" id="IPR050316">
    <property type="entry name" value="Tyrosinase/Hemocyanin"/>
</dbReference>
<keyword evidence="2" id="KW-0732">Signal</keyword>
<evidence type="ECO:0000313" key="5">
    <source>
        <dbReference type="EMBL" id="KAF2806513.1"/>
    </source>
</evidence>
<dbReference type="PROSITE" id="PS00497">
    <property type="entry name" value="TYROSINASE_1"/>
    <property type="match status" value="1"/>
</dbReference>
<reference evidence="5 7" key="1">
    <citation type="journal article" date="2020" name="Stud. Mycol.">
        <title>101 Dothideomycetes genomes: a test case for predicting lifestyles and emergence of pathogens.</title>
        <authorList>
            <person name="Haridas S."/>
            <person name="Albert R."/>
            <person name="Binder M."/>
            <person name="Bloem J."/>
            <person name="Labutti K."/>
            <person name="Salamov A."/>
            <person name="Andreopoulos B."/>
            <person name="Baker S."/>
            <person name="Barry K."/>
            <person name="Bills G."/>
            <person name="Bluhm B."/>
            <person name="Cannon C."/>
            <person name="Castanera R."/>
            <person name="Culley D."/>
            <person name="Daum C."/>
            <person name="Ezra D."/>
            <person name="Gonzalez J."/>
            <person name="Henrissat B."/>
            <person name="Kuo A."/>
            <person name="Liang C."/>
            <person name="Lipzen A."/>
            <person name="Lutzoni F."/>
            <person name="Magnuson J."/>
            <person name="Mondo S."/>
            <person name="Nolan M."/>
            <person name="Ohm R."/>
            <person name="Pangilinan J."/>
            <person name="Park H.-J."/>
            <person name="Ramirez L."/>
            <person name="Alfaro M."/>
            <person name="Sun H."/>
            <person name="Tritt A."/>
            <person name="Yoshinaga Y."/>
            <person name="Zwiers L.-H."/>
            <person name="Turgeon B."/>
            <person name="Goodwin S."/>
            <person name="Spatafora J."/>
            <person name="Crous P."/>
            <person name="Grigoriev I."/>
        </authorList>
    </citation>
    <scope>NUCLEOTIDE SEQUENCE</scope>
    <source>
        <strain evidence="5 7">CBS 304.34</strain>
    </source>
</reference>
<dbReference type="Gene3D" id="1.10.1280.10">
    <property type="entry name" value="Di-copper center containing domain from catechol oxidase"/>
    <property type="match status" value="1"/>
</dbReference>
<dbReference type="PANTHER" id="PTHR11474">
    <property type="entry name" value="TYROSINASE FAMILY MEMBER"/>
    <property type="match status" value="1"/>
</dbReference>
<reference evidence="7" key="3">
    <citation type="submission" date="2025-04" db="UniProtKB">
        <authorList>
            <consortium name="RefSeq"/>
        </authorList>
    </citation>
    <scope>IDENTIFICATION</scope>
    <source>
        <strain evidence="7">CBS 304.34</strain>
    </source>
</reference>
<dbReference type="GO" id="GO:0016491">
    <property type="term" value="F:oxidoreductase activity"/>
    <property type="evidence" value="ECO:0007669"/>
    <property type="project" value="InterPro"/>
</dbReference>
<dbReference type="OrthoDB" id="6132182at2759"/>
<evidence type="ECO:0000259" key="4">
    <source>
        <dbReference type="PROSITE" id="PS00498"/>
    </source>
</evidence>
<dbReference type="RefSeq" id="XP_033573477.1">
    <property type="nucleotide sequence ID" value="XM_033715916.1"/>
</dbReference>
<dbReference type="PRINTS" id="PR00092">
    <property type="entry name" value="TYROSINASE"/>
</dbReference>
<sequence>MRVSILSALTLLFRALASAAPAPVPQEAVSTTTLPDGATTVLPVVASTNTSVASDQLDDLASFAADYTNSTFNEASSKQKRGGCTLSNLSIRREWGTLSATEQEAYTKAALCLQAKQAKTPSSLIPGAKSRFDDFVGTHINQTMTIHYTGTFLAWHRYFTWSYEQALRNECGYTGTQPYWNWGKTAETGVESSPIFDGSATSMSGNGAYVAGEGNVVLGGNGLPDLLLPRGSGGGCVTSGPFKDMKVNLGPVSLGLTNGTSESNGDGLSYNPRCLKRDLTTAVNQKYANATAIVNQILKPKDVYDFQMTMQGYPGSGNIGVHGGGHYTIGGDPGRDLFVSPGDPVFYLHHGMIDRTWWIWQTLDIQERTGAQGISGTGTFLDSPPSANTTLDTVIDLGYAAGPPVTMRDLMSTTSGPFCYIYL</sequence>
<evidence type="ECO:0000313" key="7">
    <source>
        <dbReference type="RefSeq" id="XP_033573477.1"/>
    </source>
</evidence>
<feature type="chain" id="PRO_5044629053" evidence="2">
    <location>
        <begin position="20"/>
        <end position="423"/>
    </location>
</feature>
<dbReference type="GO" id="GO:0046872">
    <property type="term" value="F:metal ion binding"/>
    <property type="evidence" value="ECO:0007669"/>
    <property type="project" value="UniProtKB-KW"/>
</dbReference>
<dbReference type="PANTHER" id="PTHR11474:SF116">
    <property type="entry name" value="TYROSINASE"/>
    <property type="match status" value="1"/>
</dbReference>
<evidence type="ECO:0000256" key="2">
    <source>
        <dbReference type="SAM" id="SignalP"/>
    </source>
</evidence>
<accession>A0A6A6YDA9</accession>
<evidence type="ECO:0000256" key="1">
    <source>
        <dbReference type="ARBA" id="ARBA00022723"/>
    </source>
</evidence>
<dbReference type="InterPro" id="IPR008922">
    <property type="entry name" value="Di-copper_centre_dom_sf"/>
</dbReference>
<dbReference type="InterPro" id="IPR002227">
    <property type="entry name" value="Tyrosinase_Cu-bd"/>
</dbReference>
<dbReference type="GeneID" id="54456809"/>
<keyword evidence="1" id="KW-0479">Metal-binding</keyword>
<reference evidence="7" key="2">
    <citation type="submission" date="2020-04" db="EMBL/GenBank/DDBJ databases">
        <authorList>
            <consortium name="NCBI Genome Project"/>
        </authorList>
    </citation>
    <scope>NUCLEOTIDE SEQUENCE</scope>
    <source>
        <strain evidence="7">CBS 304.34</strain>
    </source>
</reference>
<feature type="signal peptide" evidence="2">
    <location>
        <begin position="1"/>
        <end position="19"/>
    </location>
</feature>
<feature type="domain" description="Tyrosinase copper-binding" evidence="3">
    <location>
        <begin position="147"/>
        <end position="164"/>
    </location>
</feature>
<gene>
    <name evidence="5 7" type="ORF">BDZ99DRAFT_394706</name>
</gene>
<dbReference type="EMBL" id="MU003707">
    <property type="protein sequence ID" value="KAF2806513.1"/>
    <property type="molecule type" value="Genomic_DNA"/>
</dbReference>
<evidence type="ECO:0000259" key="3">
    <source>
        <dbReference type="PROSITE" id="PS00497"/>
    </source>
</evidence>
<dbReference type="Proteomes" id="UP000504636">
    <property type="component" value="Unplaced"/>
</dbReference>